<organism evidence="1 2">
    <name type="scientific">Roridomyces roridus</name>
    <dbReference type="NCBI Taxonomy" id="1738132"/>
    <lineage>
        <taxon>Eukaryota</taxon>
        <taxon>Fungi</taxon>
        <taxon>Dikarya</taxon>
        <taxon>Basidiomycota</taxon>
        <taxon>Agaricomycotina</taxon>
        <taxon>Agaricomycetes</taxon>
        <taxon>Agaricomycetidae</taxon>
        <taxon>Agaricales</taxon>
        <taxon>Marasmiineae</taxon>
        <taxon>Mycenaceae</taxon>
        <taxon>Roridomyces</taxon>
    </lineage>
</organism>
<accession>A0AAD7B3U7</accession>
<name>A0AAD7B3U7_9AGAR</name>
<evidence type="ECO:0000313" key="1">
    <source>
        <dbReference type="EMBL" id="KAJ7609276.1"/>
    </source>
</evidence>
<reference evidence="1" key="1">
    <citation type="submission" date="2023-03" db="EMBL/GenBank/DDBJ databases">
        <title>Massive genome expansion in bonnet fungi (Mycena s.s.) driven by repeated elements and novel gene families across ecological guilds.</title>
        <authorList>
            <consortium name="Lawrence Berkeley National Laboratory"/>
            <person name="Harder C.B."/>
            <person name="Miyauchi S."/>
            <person name="Viragh M."/>
            <person name="Kuo A."/>
            <person name="Thoen E."/>
            <person name="Andreopoulos B."/>
            <person name="Lu D."/>
            <person name="Skrede I."/>
            <person name="Drula E."/>
            <person name="Henrissat B."/>
            <person name="Morin E."/>
            <person name="Kohler A."/>
            <person name="Barry K."/>
            <person name="LaButti K."/>
            <person name="Morin E."/>
            <person name="Salamov A."/>
            <person name="Lipzen A."/>
            <person name="Mereny Z."/>
            <person name="Hegedus B."/>
            <person name="Baldrian P."/>
            <person name="Stursova M."/>
            <person name="Weitz H."/>
            <person name="Taylor A."/>
            <person name="Grigoriev I.V."/>
            <person name="Nagy L.G."/>
            <person name="Martin F."/>
            <person name="Kauserud H."/>
        </authorList>
    </citation>
    <scope>NUCLEOTIDE SEQUENCE</scope>
    <source>
        <strain evidence="1">9284</strain>
    </source>
</reference>
<sequence>MISPNTVDGPLLSADDLAVVYQLHRNIAAAAIDDPEEQALFLDACVKSVLLFREYKLSFALYPPTGSILFTLATLMEQNQHRRSAQPSPAYLDLMAFIDEIVVLRNNHWSCAEADRLIAASMTRSSLPDPLVQAPLAPNVKAESEMDPAEVFIQAAISGPPPSPAATLVGDPLTVRSPDTLSPLSTLDGLLVSLSLQDQDDTSCHHVRPLRRPRSLPLSIDTRKAAAASPVATYKISQDRPPTPFPHFARCAQPHSTRPRRLATVAEEDVDLPTIPSGSVILNYTTDSNTSSVGSTNWIVPKRALSRHHRARKHKLCFRCMRPNHVAAACPLRFRYP</sequence>
<proteinExistence type="predicted"/>
<gene>
    <name evidence="1" type="ORF">FB45DRAFT_1039094</name>
</gene>
<protein>
    <submittedName>
        <fullName evidence="1">Uncharacterized protein</fullName>
    </submittedName>
</protein>
<dbReference type="Proteomes" id="UP001221142">
    <property type="component" value="Unassembled WGS sequence"/>
</dbReference>
<comment type="caution">
    <text evidence="1">The sequence shown here is derived from an EMBL/GenBank/DDBJ whole genome shotgun (WGS) entry which is preliminary data.</text>
</comment>
<dbReference type="AlphaFoldDB" id="A0AAD7B3U7"/>
<keyword evidence="2" id="KW-1185">Reference proteome</keyword>
<evidence type="ECO:0000313" key="2">
    <source>
        <dbReference type="Proteomes" id="UP001221142"/>
    </source>
</evidence>
<dbReference type="EMBL" id="JARKIF010000041">
    <property type="protein sequence ID" value="KAJ7609276.1"/>
    <property type="molecule type" value="Genomic_DNA"/>
</dbReference>